<dbReference type="EMBL" id="SNXY01000007">
    <property type="protein sequence ID" value="TDP85388.1"/>
    <property type="molecule type" value="Genomic_DNA"/>
</dbReference>
<name>A0A4V3CW86_9HYPH</name>
<feature type="compositionally biased region" description="Low complexity" evidence="1">
    <location>
        <begin position="60"/>
        <end position="71"/>
    </location>
</feature>
<dbReference type="Proteomes" id="UP000294547">
    <property type="component" value="Unassembled WGS sequence"/>
</dbReference>
<organism evidence="2 3">
    <name type="scientific">Oharaeibacter diazotrophicus</name>
    <dbReference type="NCBI Taxonomy" id="1920512"/>
    <lineage>
        <taxon>Bacteria</taxon>
        <taxon>Pseudomonadati</taxon>
        <taxon>Pseudomonadota</taxon>
        <taxon>Alphaproteobacteria</taxon>
        <taxon>Hyphomicrobiales</taxon>
        <taxon>Pleomorphomonadaceae</taxon>
        <taxon>Oharaeibacter</taxon>
    </lineage>
</organism>
<comment type="caution">
    <text evidence="2">The sequence shown here is derived from an EMBL/GenBank/DDBJ whole genome shotgun (WGS) entry which is preliminary data.</text>
</comment>
<accession>A0A4V3CW86</accession>
<feature type="region of interest" description="Disordered" evidence="1">
    <location>
        <begin position="47"/>
        <end position="71"/>
    </location>
</feature>
<dbReference type="AlphaFoldDB" id="A0A4V3CW86"/>
<dbReference type="RefSeq" id="WP_126541236.1">
    <property type="nucleotide sequence ID" value="NZ_BSPM01000004.1"/>
</dbReference>
<evidence type="ECO:0000256" key="1">
    <source>
        <dbReference type="SAM" id="MobiDB-lite"/>
    </source>
</evidence>
<proteinExistence type="predicted"/>
<evidence type="ECO:0000313" key="3">
    <source>
        <dbReference type="Proteomes" id="UP000294547"/>
    </source>
</evidence>
<sequence length="71" mass="6856">MKLKGLADAGEDAGKIITAEWGIGVQLLATGHYVEVDDDGARLDGVADEAASDGSGGRAAAGKAAASKGGA</sequence>
<evidence type="ECO:0000313" key="2">
    <source>
        <dbReference type="EMBL" id="TDP85388.1"/>
    </source>
</evidence>
<reference evidence="2 3" key="1">
    <citation type="submission" date="2019-03" db="EMBL/GenBank/DDBJ databases">
        <title>Genomic Encyclopedia of Type Strains, Phase IV (KMG-IV): sequencing the most valuable type-strain genomes for metagenomic binning, comparative biology and taxonomic classification.</title>
        <authorList>
            <person name="Goeker M."/>
        </authorList>
    </citation>
    <scope>NUCLEOTIDE SEQUENCE [LARGE SCALE GENOMIC DNA]</scope>
    <source>
        <strain evidence="2 3">DSM 102969</strain>
    </source>
</reference>
<keyword evidence="3" id="KW-1185">Reference proteome</keyword>
<gene>
    <name evidence="2" type="ORF">EDD54_2241</name>
</gene>
<protein>
    <submittedName>
        <fullName evidence="2">Uncharacterized protein</fullName>
    </submittedName>
</protein>